<dbReference type="EMBL" id="JBDIME010000019">
    <property type="protein sequence ID" value="MEN2791652.1"/>
    <property type="molecule type" value="Genomic_DNA"/>
</dbReference>
<sequence>MSQNFLSADPSDLNIRREIGVYVRGASLPRMLKDRFHAARR</sequence>
<dbReference type="Proteomes" id="UP001419910">
    <property type="component" value="Unassembled WGS sequence"/>
</dbReference>
<reference evidence="1 2" key="1">
    <citation type="submission" date="2024-05" db="EMBL/GenBank/DDBJ databases">
        <authorList>
            <person name="Liu Q."/>
            <person name="Xin Y.-H."/>
        </authorList>
    </citation>
    <scope>NUCLEOTIDE SEQUENCE [LARGE SCALE GENOMIC DNA]</scope>
    <source>
        <strain evidence="1 2">CGMCC 1.10181</strain>
    </source>
</reference>
<comment type="caution">
    <text evidence="1">The sequence shown here is derived from an EMBL/GenBank/DDBJ whole genome shotgun (WGS) entry which is preliminary data.</text>
</comment>
<protein>
    <submittedName>
        <fullName evidence="1">Uncharacterized protein</fullName>
    </submittedName>
</protein>
<evidence type="ECO:0000313" key="2">
    <source>
        <dbReference type="Proteomes" id="UP001419910"/>
    </source>
</evidence>
<gene>
    <name evidence="1" type="ORF">ABC974_18620</name>
</gene>
<evidence type="ECO:0000313" key="1">
    <source>
        <dbReference type="EMBL" id="MEN2791652.1"/>
    </source>
</evidence>
<name>A0ABU9Y757_9SPHN</name>
<accession>A0ABU9Y757</accession>
<keyword evidence="2" id="KW-1185">Reference proteome</keyword>
<proteinExistence type="predicted"/>
<dbReference type="RefSeq" id="WP_345840503.1">
    <property type="nucleotide sequence ID" value="NZ_JBDIME010000019.1"/>
</dbReference>
<organism evidence="1 2">
    <name type="scientific">Sphingomonas oligophenolica</name>
    <dbReference type="NCBI Taxonomy" id="301154"/>
    <lineage>
        <taxon>Bacteria</taxon>
        <taxon>Pseudomonadati</taxon>
        <taxon>Pseudomonadota</taxon>
        <taxon>Alphaproteobacteria</taxon>
        <taxon>Sphingomonadales</taxon>
        <taxon>Sphingomonadaceae</taxon>
        <taxon>Sphingomonas</taxon>
    </lineage>
</organism>